<evidence type="ECO:0000313" key="1">
    <source>
        <dbReference type="EMBL" id="RAK52216.1"/>
    </source>
</evidence>
<comment type="caution">
    <text evidence="1">The sequence shown here is derived from an EMBL/GenBank/DDBJ whole genome shotgun (WGS) entry which is preliminary data.</text>
</comment>
<evidence type="ECO:0000313" key="2">
    <source>
        <dbReference type="Proteomes" id="UP000249725"/>
    </source>
</evidence>
<dbReference type="RefSeq" id="WP_111515540.1">
    <property type="nucleotide sequence ID" value="NZ_QFYR01000003.1"/>
</dbReference>
<proteinExistence type="predicted"/>
<keyword evidence="2" id="KW-1185">Reference proteome</keyword>
<gene>
    <name evidence="1" type="ORF">DJ018_13785</name>
</gene>
<accession>A0A328ADC0</accession>
<name>A0A328ADC0_9CAUL</name>
<dbReference type="AlphaFoldDB" id="A0A328ADC0"/>
<reference evidence="2" key="1">
    <citation type="submission" date="2018-05" db="EMBL/GenBank/DDBJ databases">
        <authorList>
            <person name="Li X."/>
        </authorList>
    </citation>
    <scope>NUCLEOTIDE SEQUENCE [LARGE SCALE GENOMIC DNA]</scope>
    <source>
        <strain evidence="2">YIM 73061</strain>
    </source>
</reference>
<organism evidence="1 2">
    <name type="scientific">Phenylobacterium deserti</name>
    <dbReference type="NCBI Taxonomy" id="1914756"/>
    <lineage>
        <taxon>Bacteria</taxon>
        <taxon>Pseudomonadati</taxon>
        <taxon>Pseudomonadota</taxon>
        <taxon>Alphaproteobacteria</taxon>
        <taxon>Caulobacterales</taxon>
        <taxon>Caulobacteraceae</taxon>
        <taxon>Phenylobacterium</taxon>
    </lineage>
</organism>
<dbReference type="EMBL" id="QFYR01000003">
    <property type="protein sequence ID" value="RAK52216.1"/>
    <property type="molecule type" value="Genomic_DNA"/>
</dbReference>
<protein>
    <submittedName>
        <fullName evidence="1">Uncharacterized protein</fullName>
    </submittedName>
</protein>
<dbReference type="Proteomes" id="UP000249725">
    <property type="component" value="Unassembled WGS sequence"/>
</dbReference>
<sequence length="67" mass="7291">MTEQNQPLRGASREEKAALYRANAARLLKQAANSQLPQERAKLEAAAAQWLSLAEGEDPDSGALTQR</sequence>